<keyword evidence="3" id="KW-1185">Reference proteome</keyword>
<name>A0ABQ2QSF9_9ACTN</name>
<accession>A0ABQ2QSF9</accession>
<dbReference type="NCBIfam" id="TIGR02246">
    <property type="entry name" value="SgcJ/EcaC family oxidoreductase"/>
    <property type="match status" value="1"/>
</dbReference>
<dbReference type="InterPro" id="IPR032710">
    <property type="entry name" value="NTF2-like_dom_sf"/>
</dbReference>
<organism evidence="2 3">
    <name type="scientific">Streptosporangium pseudovulgare</name>
    <dbReference type="NCBI Taxonomy" id="35765"/>
    <lineage>
        <taxon>Bacteria</taxon>
        <taxon>Bacillati</taxon>
        <taxon>Actinomycetota</taxon>
        <taxon>Actinomycetes</taxon>
        <taxon>Streptosporangiales</taxon>
        <taxon>Streptosporangiaceae</taxon>
        <taxon>Streptosporangium</taxon>
    </lineage>
</organism>
<dbReference type="InterPro" id="IPR027843">
    <property type="entry name" value="DUF4440"/>
</dbReference>
<evidence type="ECO:0000313" key="3">
    <source>
        <dbReference type="Proteomes" id="UP000611554"/>
    </source>
</evidence>
<evidence type="ECO:0000313" key="2">
    <source>
        <dbReference type="EMBL" id="GGP91308.1"/>
    </source>
</evidence>
<proteinExistence type="predicted"/>
<dbReference type="SUPFAM" id="SSF54427">
    <property type="entry name" value="NTF2-like"/>
    <property type="match status" value="1"/>
</dbReference>
<dbReference type="Gene3D" id="3.10.450.50">
    <property type="match status" value="1"/>
</dbReference>
<dbReference type="EMBL" id="BMQJ01000004">
    <property type="protein sequence ID" value="GGP91308.1"/>
    <property type="molecule type" value="Genomic_DNA"/>
</dbReference>
<dbReference type="Pfam" id="PF14534">
    <property type="entry name" value="DUF4440"/>
    <property type="match status" value="1"/>
</dbReference>
<gene>
    <name evidence="2" type="ORF">GCM10010140_21280</name>
</gene>
<reference evidence="3" key="1">
    <citation type="journal article" date="2019" name="Int. J. Syst. Evol. Microbiol.">
        <title>The Global Catalogue of Microorganisms (GCM) 10K type strain sequencing project: providing services to taxonomists for standard genome sequencing and annotation.</title>
        <authorList>
            <consortium name="The Broad Institute Genomics Platform"/>
            <consortium name="The Broad Institute Genome Sequencing Center for Infectious Disease"/>
            <person name="Wu L."/>
            <person name="Ma J."/>
        </authorList>
    </citation>
    <scope>NUCLEOTIDE SEQUENCE [LARGE SCALE GENOMIC DNA]</scope>
    <source>
        <strain evidence="3">JCM 3115</strain>
    </source>
</reference>
<feature type="domain" description="DUF4440" evidence="1">
    <location>
        <begin position="21"/>
        <end position="131"/>
    </location>
</feature>
<evidence type="ECO:0000259" key="1">
    <source>
        <dbReference type="Pfam" id="PF14534"/>
    </source>
</evidence>
<protein>
    <recommendedName>
        <fullName evidence="1">DUF4440 domain-containing protein</fullName>
    </recommendedName>
</protein>
<dbReference type="InterPro" id="IPR011944">
    <property type="entry name" value="Steroid_delta5-4_isomerase"/>
</dbReference>
<dbReference type="Proteomes" id="UP000611554">
    <property type="component" value="Unassembled WGS sequence"/>
</dbReference>
<sequence length="142" mass="16201">MIRMNAEHIDERTRETEIEAIRRVVAAVQHSQRNMLPEEFVGLFRHDAVWTTAHGRRLFGRDEISEFTHKVLPGAMTDVTATYEVEHVLFIRPDVAAVKVRQRYLTPGGEPVGNAGSPMYVMSKEDGRWLLTACQNTEVHDT</sequence>
<comment type="caution">
    <text evidence="2">The sequence shown here is derived from an EMBL/GenBank/DDBJ whole genome shotgun (WGS) entry which is preliminary data.</text>
</comment>